<dbReference type="InterPro" id="IPR012675">
    <property type="entry name" value="Beta-grasp_dom_sf"/>
</dbReference>
<keyword evidence="5" id="KW-0560">Oxidoreductase</keyword>
<dbReference type="RefSeq" id="WP_344548058.1">
    <property type="nucleotide sequence ID" value="NZ_BAAATD010000017.1"/>
</dbReference>
<dbReference type="InterPro" id="IPR050415">
    <property type="entry name" value="MRET"/>
</dbReference>
<dbReference type="InterPro" id="IPR036010">
    <property type="entry name" value="2Fe-2S_ferredoxin-like_sf"/>
</dbReference>
<keyword evidence="3" id="KW-0001">2Fe-2S</keyword>
<dbReference type="Pfam" id="PF00111">
    <property type="entry name" value="Fer2"/>
    <property type="match status" value="1"/>
</dbReference>
<feature type="domain" description="FAD-binding FR-type" evidence="9">
    <location>
        <begin position="1"/>
        <end position="100"/>
    </location>
</feature>
<dbReference type="Gene3D" id="3.10.20.30">
    <property type="match status" value="1"/>
</dbReference>
<dbReference type="EMBL" id="BAAATD010000017">
    <property type="protein sequence ID" value="GAA2632539.1"/>
    <property type="molecule type" value="Genomic_DNA"/>
</dbReference>
<dbReference type="InterPro" id="IPR017938">
    <property type="entry name" value="Riboflavin_synthase-like_b-brl"/>
</dbReference>
<dbReference type="PROSITE" id="PS00197">
    <property type="entry name" value="2FE2S_FER_1"/>
    <property type="match status" value="1"/>
</dbReference>
<evidence type="ECO:0000256" key="3">
    <source>
        <dbReference type="ARBA" id="ARBA00022714"/>
    </source>
</evidence>
<keyword evidence="6" id="KW-0408">Iron</keyword>
<evidence type="ECO:0000313" key="10">
    <source>
        <dbReference type="EMBL" id="GAA2632539.1"/>
    </source>
</evidence>
<keyword evidence="7" id="KW-0411">Iron-sulfur</keyword>
<dbReference type="Gene3D" id="3.40.50.80">
    <property type="entry name" value="Nucleotide-binding domain of ferredoxin-NADP reductase (FNR) module"/>
    <property type="match status" value="1"/>
</dbReference>
<comment type="cofactor">
    <cofactor evidence="1">
        <name>FAD</name>
        <dbReference type="ChEBI" id="CHEBI:57692"/>
    </cofactor>
</comment>
<proteinExistence type="predicted"/>
<feature type="domain" description="2Fe-2S ferredoxin-type" evidence="8">
    <location>
        <begin position="223"/>
        <end position="309"/>
    </location>
</feature>
<evidence type="ECO:0000256" key="5">
    <source>
        <dbReference type="ARBA" id="ARBA00023002"/>
    </source>
</evidence>
<name>A0ABN3QQF4_9ACTN</name>
<dbReference type="InterPro" id="IPR001041">
    <property type="entry name" value="2Fe-2S_ferredoxin-type"/>
</dbReference>
<dbReference type="SUPFAM" id="SSF52343">
    <property type="entry name" value="Ferredoxin reductase-like, C-terminal NADP-linked domain"/>
    <property type="match status" value="1"/>
</dbReference>
<evidence type="ECO:0000256" key="2">
    <source>
        <dbReference type="ARBA" id="ARBA00022630"/>
    </source>
</evidence>
<keyword evidence="4" id="KW-0479">Metal-binding</keyword>
<evidence type="ECO:0000259" key="8">
    <source>
        <dbReference type="PROSITE" id="PS51085"/>
    </source>
</evidence>
<keyword evidence="11" id="KW-1185">Reference proteome</keyword>
<dbReference type="PRINTS" id="PR00409">
    <property type="entry name" value="PHDIOXRDTASE"/>
</dbReference>
<protein>
    <submittedName>
        <fullName evidence="10">PDR/VanB family oxidoreductase</fullName>
    </submittedName>
</protein>
<dbReference type="InterPro" id="IPR006058">
    <property type="entry name" value="2Fe2S_fd_BS"/>
</dbReference>
<evidence type="ECO:0000313" key="11">
    <source>
        <dbReference type="Proteomes" id="UP001501509"/>
    </source>
</evidence>
<keyword evidence="2" id="KW-0285">Flavoprotein</keyword>
<dbReference type="PROSITE" id="PS51384">
    <property type="entry name" value="FAD_FR"/>
    <property type="match status" value="1"/>
</dbReference>
<sequence length="309" mass="33015">MRLRLIRSTWLAEGVVQLEFADPAGDELPGWEPGAHLTLHLPNGLAREYSLCGDPADRTRYAVAVQHDAASRGGSAYVHERLRVGEVVEVDGPKNNFALTEAPAYMLIAGGIGVTPVKAMAEALHARGADWRLFYCGRSRTSMAFADLLESLGDTIVHADDDCGGTPDLGKVLADLPGGALVYVCGPEPLLAAVEAELDDPARLRVERFRAPERPAAGEPADEPFDVVCGGGRRFTVQPGASVLDTLRRGGLDLPSSCEEGICGTCETRVLAGEPDHRDFLLTDAERAEGGSMMLCVSRSRTPELVLDL</sequence>
<accession>A0ABN3QQF4</accession>
<dbReference type="Gene3D" id="2.40.30.10">
    <property type="entry name" value="Translation factors"/>
    <property type="match status" value="1"/>
</dbReference>
<comment type="caution">
    <text evidence="10">The sequence shown here is derived from an EMBL/GenBank/DDBJ whole genome shotgun (WGS) entry which is preliminary data.</text>
</comment>
<evidence type="ECO:0000259" key="9">
    <source>
        <dbReference type="PROSITE" id="PS51384"/>
    </source>
</evidence>
<dbReference type="CDD" id="cd00207">
    <property type="entry name" value="fer2"/>
    <property type="match status" value="1"/>
</dbReference>
<dbReference type="PANTHER" id="PTHR47354:SF1">
    <property type="entry name" value="CARNITINE MONOOXYGENASE REDUCTASE SUBUNIT"/>
    <property type="match status" value="1"/>
</dbReference>
<dbReference type="CDD" id="cd06185">
    <property type="entry name" value="PDR_like"/>
    <property type="match status" value="1"/>
</dbReference>
<dbReference type="PROSITE" id="PS51085">
    <property type="entry name" value="2FE2S_FER_2"/>
    <property type="match status" value="1"/>
</dbReference>
<dbReference type="Proteomes" id="UP001501509">
    <property type="component" value="Unassembled WGS sequence"/>
</dbReference>
<dbReference type="SUPFAM" id="SSF54292">
    <property type="entry name" value="2Fe-2S ferredoxin-like"/>
    <property type="match status" value="1"/>
</dbReference>
<dbReference type="PANTHER" id="PTHR47354">
    <property type="entry name" value="NADH OXIDOREDUCTASE HCR"/>
    <property type="match status" value="1"/>
</dbReference>
<evidence type="ECO:0000256" key="6">
    <source>
        <dbReference type="ARBA" id="ARBA00023004"/>
    </source>
</evidence>
<dbReference type="InterPro" id="IPR039261">
    <property type="entry name" value="FNR_nucleotide-bd"/>
</dbReference>
<reference evidence="10 11" key="1">
    <citation type="journal article" date="2019" name="Int. J. Syst. Evol. Microbiol.">
        <title>The Global Catalogue of Microorganisms (GCM) 10K type strain sequencing project: providing services to taxonomists for standard genome sequencing and annotation.</title>
        <authorList>
            <consortium name="The Broad Institute Genomics Platform"/>
            <consortium name="The Broad Institute Genome Sequencing Center for Infectious Disease"/>
            <person name="Wu L."/>
            <person name="Ma J."/>
        </authorList>
    </citation>
    <scope>NUCLEOTIDE SEQUENCE [LARGE SCALE GENOMIC DNA]</scope>
    <source>
        <strain evidence="10 11">JCM 6833</strain>
    </source>
</reference>
<organism evidence="10 11">
    <name type="scientific">Actinomadura fulvescens</name>
    <dbReference type="NCBI Taxonomy" id="46160"/>
    <lineage>
        <taxon>Bacteria</taxon>
        <taxon>Bacillati</taxon>
        <taxon>Actinomycetota</taxon>
        <taxon>Actinomycetes</taxon>
        <taxon>Streptosporangiales</taxon>
        <taxon>Thermomonosporaceae</taxon>
        <taxon>Actinomadura</taxon>
    </lineage>
</organism>
<dbReference type="Pfam" id="PF00175">
    <property type="entry name" value="NAD_binding_1"/>
    <property type="match status" value="1"/>
</dbReference>
<evidence type="ECO:0000256" key="7">
    <source>
        <dbReference type="ARBA" id="ARBA00023014"/>
    </source>
</evidence>
<evidence type="ECO:0000256" key="1">
    <source>
        <dbReference type="ARBA" id="ARBA00001974"/>
    </source>
</evidence>
<dbReference type="SUPFAM" id="SSF63380">
    <property type="entry name" value="Riboflavin synthase domain-like"/>
    <property type="match status" value="1"/>
</dbReference>
<gene>
    <name evidence="10" type="ORF">GCM10010411_83560</name>
</gene>
<dbReference type="InterPro" id="IPR017927">
    <property type="entry name" value="FAD-bd_FR_type"/>
</dbReference>
<evidence type="ECO:0000256" key="4">
    <source>
        <dbReference type="ARBA" id="ARBA00022723"/>
    </source>
</evidence>
<dbReference type="InterPro" id="IPR001433">
    <property type="entry name" value="OxRdtase_FAD/NAD-bd"/>
</dbReference>